<accession>Q1IRC1</accession>
<evidence type="ECO:0000313" key="4">
    <source>
        <dbReference type="Proteomes" id="UP000002432"/>
    </source>
</evidence>
<dbReference type="eggNOG" id="COG4972">
    <property type="taxonomic scope" value="Bacteria"/>
</dbReference>
<dbReference type="EMBL" id="CP000360">
    <property type="protein sequence ID" value="ABF40579.1"/>
    <property type="molecule type" value="Genomic_DNA"/>
</dbReference>
<evidence type="ECO:0000313" key="3">
    <source>
        <dbReference type="EMBL" id="ABF40579.1"/>
    </source>
</evidence>
<keyword evidence="2" id="KW-0812">Transmembrane</keyword>
<dbReference type="InterPro" id="IPR043129">
    <property type="entry name" value="ATPase_NBD"/>
</dbReference>
<evidence type="ECO:0000256" key="1">
    <source>
        <dbReference type="SAM" id="MobiDB-lite"/>
    </source>
</evidence>
<keyword evidence="2" id="KW-1133">Transmembrane helix</keyword>
<keyword evidence="2" id="KW-0472">Membrane</keyword>
<organism evidence="3 4">
    <name type="scientific">Koribacter versatilis (strain Ellin345)</name>
    <dbReference type="NCBI Taxonomy" id="204669"/>
    <lineage>
        <taxon>Bacteria</taxon>
        <taxon>Pseudomonadati</taxon>
        <taxon>Acidobacteriota</taxon>
        <taxon>Terriglobia</taxon>
        <taxon>Terriglobales</taxon>
        <taxon>Candidatus Korobacteraceae</taxon>
        <taxon>Candidatus Korobacter</taxon>
    </lineage>
</organism>
<dbReference type="InterPro" id="IPR007813">
    <property type="entry name" value="PilN"/>
</dbReference>
<dbReference type="Pfam" id="PF05137">
    <property type="entry name" value="PilN"/>
    <property type="match status" value="1"/>
</dbReference>
<dbReference type="Proteomes" id="UP000002432">
    <property type="component" value="Chromosome"/>
</dbReference>
<evidence type="ECO:0000256" key="2">
    <source>
        <dbReference type="SAM" id="Phobius"/>
    </source>
</evidence>
<feature type="transmembrane region" description="Helical" evidence="2">
    <location>
        <begin position="313"/>
        <end position="334"/>
    </location>
</feature>
<reference evidence="3 4" key="1">
    <citation type="journal article" date="2009" name="Appl. Environ. Microbiol.">
        <title>Three genomes from the phylum Acidobacteria provide insight into the lifestyles of these microorganisms in soils.</title>
        <authorList>
            <person name="Ward N.L."/>
            <person name="Challacombe J.F."/>
            <person name="Janssen P.H."/>
            <person name="Henrissat B."/>
            <person name="Coutinho P.M."/>
            <person name="Wu M."/>
            <person name="Xie G."/>
            <person name="Haft D.H."/>
            <person name="Sait M."/>
            <person name="Badger J."/>
            <person name="Barabote R.D."/>
            <person name="Bradley B."/>
            <person name="Brettin T.S."/>
            <person name="Brinkac L.M."/>
            <person name="Bruce D."/>
            <person name="Creasy T."/>
            <person name="Daugherty S.C."/>
            <person name="Davidsen T.M."/>
            <person name="DeBoy R.T."/>
            <person name="Detter J.C."/>
            <person name="Dodson R.J."/>
            <person name="Durkin A.S."/>
            <person name="Ganapathy A."/>
            <person name="Gwinn-Giglio M."/>
            <person name="Han C.S."/>
            <person name="Khouri H."/>
            <person name="Kiss H."/>
            <person name="Kothari S.P."/>
            <person name="Madupu R."/>
            <person name="Nelson K.E."/>
            <person name="Nelson W.C."/>
            <person name="Paulsen I."/>
            <person name="Penn K."/>
            <person name="Ren Q."/>
            <person name="Rosovitz M.J."/>
            <person name="Selengut J.D."/>
            <person name="Shrivastava S."/>
            <person name="Sullivan S.A."/>
            <person name="Tapia R."/>
            <person name="Thompson L.S."/>
            <person name="Watkins K.L."/>
            <person name="Yang Q."/>
            <person name="Yu C."/>
            <person name="Zafar N."/>
            <person name="Zhou L."/>
            <person name="Kuske C.R."/>
        </authorList>
    </citation>
    <scope>NUCLEOTIDE SEQUENCE [LARGE SCALE GENOMIC DNA]</scope>
    <source>
        <strain evidence="3 4">Ellin345</strain>
    </source>
</reference>
<dbReference type="EnsemblBacteria" id="ABF40579">
    <property type="protein sequence ID" value="ABF40579"/>
    <property type="gene ID" value="Acid345_1577"/>
</dbReference>
<feature type="region of interest" description="Disordered" evidence="1">
    <location>
        <begin position="491"/>
        <end position="546"/>
    </location>
</feature>
<sequence length="546" mass="58359">MLKGNNQGGRPLLACEITRTQVFATRWAEKTTGVEVLQVRTIPGGVSPNLTSQNVSDAGALKSVVADALQASGARTKDVTLIVPDAAVRVALLDFDTLPEKKQEADAVVRFRLKKSLPFEVDRAAISYHAQPNGTTLRVLVCVMLNSVLHEYESAVRDAGFLPGVVLPSTLAALGNVSVDAPTMVVKIADGTTTIAILDQGRLQLYRTLDHGSPDVEPASLAHDIYPSVVFFQDTYGVPIEKIYVSGANNFAAVAPHLAQETAAEIEELDNPVFAGLNPGTLPKSMLAGVLGSGLTKTRINLASEPYEDAKLYLARFGTIAAALLLVAVGLLWFTIHSVRRSSDINRKLSAVRGQIDTLDRERVLAEKMLALPQNHGTVNKSEFLNSVFARKAFSWTTVFSDMEKIMPPGLHVVSIAPELDAQNQLKVQIVVAGENRDRAITLVRNMEQTPRFRDVILRSDIQNTVLGGTSAEDRDPIRFDIVAQYLPSAPNPAPPASGVASKAEDAPSAASAEPKAAEASAGPAPAQPAAQPKPQTVARKAGAQR</sequence>
<dbReference type="HOGENOM" id="CLU_498545_0_0_0"/>
<protein>
    <recommendedName>
        <fullName evidence="5">Fimbrial assembly</fullName>
    </recommendedName>
</protein>
<name>Q1IRC1_KORVE</name>
<dbReference type="Gene3D" id="3.30.420.380">
    <property type="match status" value="1"/>
</dbReference>
<gene>
    <name evidence="3" type="ordered locus">Acid345_1577</name>
</gene>
<proteinExistence type="predicted"/>
<evidence type="ECO:0008006" key="5">
    <source>
        <dbReference type="Google" id="ProtNLM"/>
    </source>
</evidence>
<dbReference type="RefSeq" id="WP_011522381.1">
    <property type="nucleotide sequence ID" value="NC_008009.1"/>
</dbReference>
<dbReference type="STRING" id="204669.Acid345_1577"/>
<dbReference type="SUPFAM" id="SSF53067">
    <property type="entry name" value="Actin-like ATPase domain"/>
    <property type="match status" value="1"/>
</dbReference>
<dbReference type="AlphaFoldDB" id="Q1IRC1"/>
<feature type="compositionally biased region" description="Low complexity" evidence="1">
    <location>
        <begin position="497"/>
        <end position="536"/>
    </location>
</feature>
<keyword evidence="4" id="KW-1185">Reference proteome</keyword>
<dbReference type="OrthoDB" id="128437at2"/>
<dbReference type="KEGG" id="aba:Acid345_1577"/>